<feature type="region of interest" description="Disordered" evidence="1">
    <location>
        <begin position="49"/>
        <end position="112"/>
    </location>
</feature>
<comment type="caution">
    <text evidence="2">The sequence shown here is derived from an EMBL/GenBank/DDBJ whole genome shotgun (WGS) entry which is preliminary data.</text>
</comment>
<evidence type="ECO:0000256" key="1">
    <source>
        <dbReference type="SAM" id="MobiDB-lite"/>
    </source>
</evidence>
<accession>A0A4D4M4J6</accession>
<name>A0A4D4M4J6_STRAX</name>
<dbReference type="EMBL" id="BJHX01000001">
    <property type="protein sequence ID" value="GDY66754.1"/>
    <property type="molecule type" value="Genomic_DNA"/>
</dbReference>
<organism evidence="2 3">
    <name type="scientific">Streptomyces avermitilis</name>
    <dbReference type="NCBI Taxonomy" id="33903"/>
    <lineage>
        <taxon>Bacteria</taxon>
        <taxon>Bacillati</taxon>
        <taxon>Actinomycetota</taxon>
        <taxon>Actinomycetes</taxon>
        <taxon>Kitasatosporales</taxon>
        <taxon>Streptomycetaceae</taxon>
        <taxon>Streptomyces</taxon>
    </lineage>
</organism>
<feature type="region of interest" description="Disordered" evidence="1">
    <location>
        <begin position="1"/>
        <end position="31"/>
    </location>
</feature>
<protein>
    <submittedName>
        <fullName evidence="2">Uncharacterized protein</fullName>
    </submittedName>
</protein>
<evidence type="ECO:0000313" key="2">
    <source>
        <dbReference type="EMBL" id="GDY66754.1"/>
    </source>
</evidence>
<gene>
    <name evidence="2" type="ORF">SAV14893_061470</name>
</gene>
<feature type="compositionally biased region" description="Basic and acidic residues" evidence="1">
    <location>
        <begin position="229"/>
        <end position="246"/>
    </location>
</feature>
<feature type="region of interest" description="Disordered" evidence="1">
    <location>
        <begin position="221"/>
        <end position="266"/>
    </location>
</feature>
<dbReference type="Proteomes" id="UP000302139">
    <property type="component" value="Unassembled WGS sequence"/>
</dbReference>
<sequence>MRVDEARGGEGEQAQYPLGGGRQPGVGEPEEACRRRALVALGAQLLGEVGDGGLGAGGQPAPREDQGEGLAGALLDEPFGGSRVDGDAHRPGEAAQQLQRGLRVEAAQGARPDVRDAGQGALGDGHDQAVGGAGQQGVDLLGGGHVVEQEQRPAVGEGLAQRLGEVVLGGAGGRGHLQGRQQLARRALGRDGRAVGLGEPGAQHPVPVTVRNLSYELLGERGAAGAGPARDEQHPRAGALRPERVSRPARSMSARSSFNSLVRPRN</sequence>
<proteinExistence type="predicted"/>
<reference evidence="2 3" key="1">
    <citation type="submission" date="2019-04" db="EMBL/GenBank/DDBJ databases">
        <title>Draft genome sequences of Streptomyces avermitilis NBRC 14893.</title>
        <authorList>
            <person name="Komaki H."/>
            <person name="Tamura T."/>
            <person name="Hosoyama A."/>
        </authorList>
    </citation>
    <scope>NUCLEOTIDE SEQUENCE [LARGE SCALE GENOMIC DNA]</scope>
    <source>
        <strain evidence="2 3">NBRC 14893</strain>
    </source>
</reference>
<feature type="compositionally biased region" description="Basic and acidic residues" evidence="1">
    <location>
        <begin position="1"/>
        <end position="10"/>
    </location>
</feature>
<dbReference type="AlphaFoldDB" id="A0A4D4M4J6"/>
<feature type="compositionally biased region" description="Gly residues" evidence="1">
    <location>
        <begin position="49"/>
        <end position="58"/>
    </location>
</feature>
<feature type="compositionally biased region" description="Low complexity" evidence="1">
    <location>
        <begin position="248"/>
        <end position="257"/>
    </location>
</feature>
<evidence type="ECO:0000313" key="3">
    <source>
        <dbReference type="Proteomes" id="UP000302139"/>
    </source>
</evidence>